<comment type="subcellular location">
    <subcellularLocation>
        <location evidence="1">Cell membrane</location>
        <topology evidence="1">Multi-pass membrane protein</topology>
    </subcellularLocation>
</comment>
<sequence length="646" mass="71609">MSKGKVLGLVVLGFISLVTCLAAANYLAGVILFLSFKEDPSMADFSTLHQAWSTASSQYENTKVKASTGVALLICLGIPGLIFHGMMRGKRFALHGKARFANATDIAKEQLDGPTGIILGKHDDGRLLRLPGYEFTLVAAPTRTGKGVSFCVPNLLTFEGSAVVLDIKGENYNLTSQFRAQYLGNSVFYFNPFSETTCRWNPLSYVSKDPNFRVNDLMALAVIIYPTNPKDPFWPNSARNVFIGLALLVLETPSLPKTLGEVLRQGSGKGQEISDYLHHVMSVRASSDMPLSTPCTDALNRFLNNPDNTLKNILSSFVAPLSMWGSAVIDKATSADDFDLRDVRKMKMSIYTHIPANEIVQAGFILNLFFSQLINENTRELPEHNPDLKYQVLMLMDECTAAGKIEILAKGVGYMAGYNMRLAIVIQDRTQLESVYGKPDAKNILSNMGAKVFYTPSDIADAKEYSALIGTDTVQSNSTQRSNVGAFTPGNTSMNETESPHARPLMLPQEVLAMDKRRELIVRSGIPIINAEKIIYYADPFFYERFTAVPMQEVVINGEKRAVPVPYKLPRKNWRVFHQALARSDYYMQDDFSDLSPTLMEMEESSLLDQINSNASTMDEAQLDALCSALSQRKIQEFAERFSLGS</sequence>
<keyword evidence="4 8" id="KW-0812">Transmembrane</keyword>
<comment type="caution">
    <text evidence="9">The sequence shown here is derived from an EMBL/GenBank/DDBJ whole genome shotgun (WGS) entry which is preliminary data.</text>
</comment>
<feature type="region of interest" description="Disordered" evidence="7">
    <location>
        <begin position="479"/>
        <end position="500"/>
    </location>
</feature>
<organism evidence="9 10">
    <name type="scientific">Variovorax ginsengisoli</name>
    <dbReference type="NCBI Taxonomy" id="363844"/>
    <lineage>
        <taxon>Bacteria</taxon>
        <taxon>Pseudomonadati</taxon>
        <taxon>Pseudomonadota</taxon>
        <taxon>Betaproteobacteria</taxon>
        <taxon>Burkholderiales</taxon>
        <taxon>Comamonadaceae</taxon>
        <taxon>Variovorax</taxon>
    </lineage>
</organism>
<evidence type="ECO:0000256" key="8">
    <source>
        <dbReference type="SAM" id="Phobius"/>
    </source>
</evidence>
<protein>
    <submittedName>
        <fullName evidence="9">Type IV secretion system protein VirD4</fullName>
    </submittedName>
</protein>
<comment type="similarity">
    <text evidence="2">Belongs to the VirD4/TraG family.</text>
</comment>
<evidence type="ECO:0000256" key="3">
    <source>
        <dbReference type="ARBA" id="ARBA00022475"/>
    </source>
</evidence>
<keyword evidence="5 8" id="KW-1133">Transmembrane helix</keyword>
<feature type="transmembrane region" description="Helical" evidence="8">
    <location>
        <begin position="66"/>
        <end position="87"/>
    </location>
</feature>
<dbReference type="InterPro" id="IPR051539">
    <property type="entry name" value="T4SS-coupling_protein"/>
</dbReference>
<dbReference type="CDD" id="cd01127">
    <property type="entry name" value="TrwB_TraG_TraD_VirD4"/>
    <property type="match status" value="1"/>
</dbReference>
<dbReference type="InterPro" id="IPR027417">
    <property type="entry name" value="P-loop_NTPase"/>
</dbReference>
<keyword evidence="3" id="KW-1003">Cell membrane</keyword>
<keyword evidence="10" id="KW-1185">Reference proteome</keyword>
<feature type="compositionally biased region" description="Polar residues" evidence="7">
    <location>
        <begin position="479"/>
        <end position="497"/>
    </location>
</feature>
<evidence type="ECO:0000313" key="9">
    <source>
        <dbReference type="EMBL" id="MDP9902389.1"/>
    </source>
</evidence>
<reference evidence="9 10" key="1">
    <citation type="submission" date="2023-07" db="EMBL/GenBank/DDBJ databases">
        <title>Sorghum-associated microbial communities from plants grown in Nebraska, USA.</title>
        <authorList>
            <person name="Schachtman D."/>
        </authorList>
    </citation>
    <scope>NUCLEOTIDE SEQUENCE [LARGE SCALE GENOMIC DNA]</scope>
    <source>
        <strain evidence="9 10">DS1607</strain>
    </source>
</reference>
<dbReference type="SUPFAM" id="SSF52540">
    <property type="entry name" value="P-loop containing nucleoside triphosphate hydrolases"/>
    <property type="match status" value="1"/>
</dbReference>
<dbReference type="Pfam" id="PF02534">
    <property type="entry name" value="T4SS-DNA_transf"/>
    <property type="match status" value="1"/>
</dbReference>
<dbReference type="PANTHER" id="PTHR37937">
    <property type="entry name" value="CONJUGATIVE TRANSFER: DNA TRANSPORT"/>
    <property type="match status" value="1"/>
</dbReference>
<accession>A0ABT9SES1</accession>
<dbReference type="Proteomes" id="UP001226867">
    <property type="component" value="Unassembled WGS sequence"/>
</dbReference>
<dbReference type="RefSeq" id="WP_307692136.1">
    <property type="nucleotide sequence ID" value="NZ_JAUSRO010000018.1"/>
</dbReference>
<evidence type="ECO:0000256" key="1">
    <source>
        <dbReference type="ARBA" id="ARBA00004651"/>
    </source>
</evidence>
<gene>
    <name evidence="9" type="ORF">J2W36_004666</name>
</gene>
<dbReference type="EMBL" id="JAUSRO010000018">
    <property type="protein sequence ID" value="MDP9902389.1"/>
    <property type="molecule type" value="Genomic_DNA"/>
</dbReference>
<evidence type="ECO:0000256" key="2">
    <source>
        <dbReference type="ARBA" id="ARBA00008806"/>
    </source>
</evidence>
<keyword evidence="6 8" id="KW-0472">Membrane</keyword>
<evidence type="ECO:0000256" key="4">
    <source>
        <dbReference type="ARBA" id="ARBA00022692"/>
    </source>
</evidence>
<proteinExistence type="inferred from homology"/>
<name>A0ABT9SES1_9BURK</name>
<dbReference type="InterPro" id="IPR003688">
    <property type="entry name" value="TraG/VirD4"/>
</dbReference>
<dbReference type="Gene3D" id="3.40.50.300">
    <property type="entry name" value="P-loop containing nucleotide triphosphate hydrolases"/>
    <property type="match status" value="1"/>
</dbReference>
<evidence type="ECO:0000256" key="7">
    <source>
        <dbReference type="SAM" id="MobiDB-lite"/>
    </source>
</evidence>
<evidence type="ECO:0000313" key="10">
    <source>
        <dbReference type="Proteomes" id="UP001226867"/>
    </source>
</evidence>
<evidence type="ECO:0000256" key="5">
    <source>
        <dbReference type="ARBA" id="ARBA00022989"/>
    </source>
</evidence>
<dbReference type="PANTHER" id="PTHR37937:SF1">
    <property type="entry name" value="CONJUGATIVE TRANSFER: DNA TRANSPORT"/>
    <property type="match status" value="1"/>
</dbReference>
<evidence type="ECO:0000256" key="6">
    <source>
        <dbReference type="ARBA" id="ARBA00023136"/>
    </source>
</evidence>